<organism evidence="1 2">
    <name type="scientific">Burkholderia ubonensis</name>
    <dbReference type="NCBI Taxonomy" id="101571"/>
    <lineage>
        <taxon>Bacteria</taxon>
        <taxon>Pseudomonadati</taxon>
        <taxon>Pseudomonadota</taxon>
        <taxon>Betaproteobacteria</taxon>
        <taxon>Burkholderiales</taxon>
        <taxon>Burkholderiaceae</taxon>
        <taxon>Burkholderia</taxon>
        <taxon>Burkholderia cepacia complex</taxon>
    </lineage>
</organism>
<protein>
    <submittedName>
        <fullName evidence="1">Uncharacterized protein</fullName>
    </submittedName>
</protein>
<dbReference type="Proteomes" id="UP000060630">
    <property type="component" value="Unassembled WGS sequence"/>
</dbReference>
<reference evidence="1 2" key="1">
    <citation type="submission" date="2015-11" db="EMBL/GenBank/DDBJ databases">
        <title>Expanding the genomic diversity of Burkholderia species for the development of highly accurate diagnostics.</title>
        <authorList>
            <person name="Sahl J."/>
            <person name="Keim P."/>
            <person name="Wagner D."/>
        </authorList>
    </citation>
    <scope>NUCLEOTIDE SEQUENCE [LARGE SCALE GENOMIC DNA]</scope>
    <source>
        <strain evidence="1 2">MSMB2087WGS</strain>
    </source>
</reference>
<evidence type="ECO:0000313" key="1">
    <source>
        <dbReference type="EMBL" id="KWA84066.1"/>
    </source>
</evidence>
<dbReference type="EMBL" id="LPHD01000049">
    <property type="protein sequence ID" value="KWA84066.1"/>
    <property type="molecule type" value="Genomic_DNA"/>
</dbReference>
<accession>A0A106QC02</accession>
<gene>
    <name evidence="1" type="ORF">WL29_22125</name>
</gene>
<dbReference type="AlphaFoldDB" id="A0A106QC02"/>
<comment type="caution">
    <text evidence="1">The sequence shown here is derived from an EMBL/GenBank/DDBJ whole genome shotgun (WGS) entry which is preliminary data.</text>
</comment>
<proteinExistence type="predicted"/>
<name>A0A106QC02_9BURK</name>
<dbReference type="RefSeq" id="WP_060192464.1">
    <property type="nucleotide sequence ID" value="NZ_LPHD01000049.1"/>
</dbReference>
<sequence length="201" mass="22464">MSNLTAPLEYFLQGGAPEFNDARKAANATRHLSVYRVDNYKLVRVCSLDEFRVAVSMAGMLMAVFAFEEQLARDPSIKWLSDAEFSTVAAAQALVSQGNSPLLVETAIRLWQSGAWPKHSRLIKGYQGGIEGYGRVACACWTPGRQSVDLTEHGVSSFYPRTKEAVKHLKREGLKLEHEQLIHDVFGPIQTGTWFLQFLDM</sequence>
<evidence type="ECO:0000313" key="2">
    <source>
        <dbReference type="Proteomes" id="UP000060630"/>
    </source>
</evidence>